<proteinExistence type="predicted"/>
<feature type="chain" id="PRO_5035931753" evidence="1">
    <location>
        <begin position="21"/>
        <end position="215"/>
    </location>
</feature>
<gene>
    <name evidence="2" type="ORF">PRUB_a3373</name>
</gene>
<keyword evidence="1" id="KW-0732">Signal</keyword>
<dbReference type="Proteomes" id="UP000016480">
    <property type="component" value="Unassembled WGS sequence"/>
</dbReference>
<protein>
    <submittedName>
        <fullName evidence="2">Uncharacterized protein</fullName>
    </submittedName>
</protein>
<sequence length="215" mass="23346">MILNILTVLVVLSLAGPVAASEHNTAGSNAPAIMAATTPNAHTDDNLRMVAKIKVPGNASAGPGYYPFNSAWELARNPSSRQRFDDWIKDNETVTYYGTQITSIMDSMFGALNPFIDLAGMELRFEFADGSHILMKAPTLASARLRFSYVPGSASDADGNPIADAGTTLQGIYAFSSHARQQQFLEKAAEYHSDFRVKHLDGTAQHLRIEITLIN</sequence>
<accession>A0A8T0C2N7</accession>
<dbReference type="EMBL" id="AHCD03000043">
    <property type="protein sequence ID" value="KAF7783571.1"/>
    <property type="molecule type" value="Genomic_DNA"/>
</dbReference>
<comment type="caution">
    <text evidence="2">The sequence shown here is derived from an EMBL/GenBank/DDBJ whole genome shotgun (WGS) entry which is preliminary data.</text>
</comment>
<name>A0A8T0C2N7_9GAMM</name>
<organism evidence="2 3">
    <name type="scientific">Pseudoalteromonas rubra</name>
    <dbReference type="NCBI Taxonomy" id="43658"/>
    <lineage>
        <taxon>Bacteria</taxon>
        <taxon>Pseudomonadati</taxon>
        <taxon>Pseudomonadota</taxon>
        <taxon>Gammaproteobacteria</taxon>
        <taxon>Alteromonadales</taxon>
        <taxon>Pseudoalteromonadaceae</taxon>
        <taxon>Pseudoalteromonas</taxon>
    </lineage>
</organism>
<evidence type="ECO:0000313" key="3">
    <source>
        <dbReference type="Proteomes" id="UP000016480"/>
    </source>
</evidence>
<dbReference type="AlphaFoldDB" id="A0A8T0C2N7"/>
<reference evidence="2 3" key="1">
    <citation type="journal article" date="2012" name="J. Bacteriol.">
        <title>Genome sequence of the cycloprodigiosin-producing bacterial strain Pseudoalteromonas rubra ATCC 29570(T).</title>
        <authorList>
            <person name="Xie B.B."/>
            <person name="Shu Y.L."/>
            <person name="Qin Q.L."/>
            <person name="Rong J.C."/>
            <person name="Zhang X.Y."/>
            <person name="Chen X.L."/>
            <person name="Zhou B.C."/>
            <person name="Zhang Y.Z."/>
        </authorList>
    </citation>
    <scope>NUCLEOTIDE SEQUENCE [LARGE SCALE GENOMIC DNA]</scope>
    <source>
        <strain evidence="2 3">DSM 6842</strain>
    </source>
</reference>
<dbReference type="RefSeq" id="WP_010385266.1">
    <property type="nucleotide sequence ID" value="NZ_AHCD03000043.1"/>
</dbReference>
<feature type="signal peptide" evidence="1">
    <location>
        <begin position="1"/>
        <end position="20"/>
    </location>
</feature>
<evidence type="ECO:0000256" key="1">
    <source>
        <dbReference type="SAM" id="SignalP"/>
    </source>
</evidence>
<dbReference type="GeneID" id="61359709"/>
<evidence type="ECO:0000313" key="2">
    <source>
        <dbReference type="EMBL" id="KAF7783571.1"/>
    </source>
</evidence>